<dbReference type="EMBL" id="FNYO01000191">
    <property type="protein sequence ID" value="SEJ58106.1"/>
    <property type="molecule type" value="Genomic_DNA"/>
</dbReference>
<dbReference type="Proteomes" id="UP000199579">
    <property type="component" value="Unassembled WGS sequence"/>
</dbReference>
<reference evidence="3 4" key="1">
    <citation type="submission" date="2016-10" db="EMBL/GenBank/DDBJ databases">
        <authorList>
            <person name="de Groot N.N."/>
        </authorList>
    </citation>
    <scope>NUCLEOTIDE SEQUENCE [LARGE SCALE GENOMIC DNA]</scope>
    <source>
        <strain evidence="1 3">DSM 1041</strain>
        <strain evidence="2 4">DSM 381</strain>
    </source>
</reference>
<dbReference type="Proteomes" id="UP000199005">
    <property type="component" value="Unassembled WGS sequence"/>
</dbReference>
<accession>A0A1H6ZZM6</accession>
<name>A0A1H6ZZM6_9GAMM</name>
<dbReference type="STRING" id="170623.SAMN04244579_04849"/>
<protein>
    <submittedName>
        <fullName evidence="1">Phosphotransferase system, EIIB</fullName>
    </submittedName>
</protein>
<dbReference type="GO" id="GO:0009401">
    <property type="term" value="P:phosphoenolpyruvate-dependent sugar phosphotransferase system"/>
    <property type="evidence" value="ECO:0007669"/>
    <property type="project" value="InterPro"/>
</dbReference>
<evidence type="ECO:0000313" key="3">
    <source>
        <dbReference type="Proteomes" id="UP000199005"/>
    </source>
</evidence>
<dbReference type="AlphaFoldDB" id="A0A1H6ZZM6"/>
<evidence type="ECO:0000313" key="1">
    <source>
        <dbReference type="EMBL" id="SEJ58106.1"/>
    </source>
</evidence>
<dbReference type="InterPro" id="IPR036878">
    <property type="entry name" value="Glu_permease_IIB"/>
</dbReference>
<keyword evidence="1" id="KW-0808">Transferase</keyword>
<evidence type="ECO:0000313" key="2">
    <source>
        <dbReference type="EMBL" id="SFL44540.1"/>
    </source>
</evidence>
<dbReference type="SUPFAM" id="SSF55604">
    <property type="entry name" value="Glucose permease domain IIB"/>
    <property type="match status" value="1"/>
</dbReference>
<dbReference type="RefSeq" id="WP_090903306.1">
    <property type="nucleotide sequence ID" value="NZ_FNYO01000191.1"/>
</dbReference>
<evidence type="ECO:0000313" key="4">
    <source>
        <dbReference type="Proteomes" id="UP000199579"/>
    </source>
</evidence>
<dbReference type="EMBL" id="FOSX01000125">
    <property type="protein sequence ID" value="SFL44540.1"/>
    <property type="molecule type" value="Genomic_DNA"/>
</dbReference>
<dbReference type="Gene3D" id="3.30.1360.60">
    <property type="entry name" value="Glucose permease domain IIB"/>
    <property type="match status" value="1"/>
</dbReference>
<organism evidence="1 3">
    <name type="scientific">Azotobacter beijerinckii</name>
    <dbReference type="NCBI Taxonomy" id="170623"/>
    <lineage>
        <taxon>Bacteria</taxon>
        <taxon>Pseudomonadati</taxon>
        <taxon>Pseudomonadota</taxon>
        <taxon>Gammaproteobacteria</taxon>
        <taxon>Pseudomonadales</taxon>
        <taxon>Pseudomonadaceae</taxon>
        <taxon>Azotobacter</taxon>
    </lineage>
</organism>
<proteinExistence type="predicted"/>
<sequence>MFEKIQRAFWKALTPDLLVDEPKGAARPSSDLPSSVVAALGGLDNLASQQRIAITRVRVQLRDVTRLDEQALRAAGVPGVMVLADGVVHVLTPAPKMGLTVCA</sequence>
<dbReference type="GO" id="GO:0008982">
    <property type="term" value="F:protein-N(PI)-phosphohistidine-sugar phosphotransferase activity"/>
    <property type="evidence" value="ECO:0007669"/>
    <property type="project" value="InterPro"/>
</dbReference>
<gene>
    <name evidence="2" type="ORF">SAMN04244574_04331</name>
    <name evidence="1" type="ORF">SAMN04244579_04849</name>
</gene>